<reference evidence="2 3" key="1">
    <citation type="submission" date="2020-02" db="EMBL/GenBank/DDBJ databases">
        <title>Sequencing the genomes of 1000 actinobacteria strains.</title>
        <authorList>
            <person name="Klenk H.-P."/>
        </authorList>
    </citation>
    <scope>NUCLEOTIDE SEQUENCE [LARGE SCALE GENOMIC DNA]</scope>
    <source>
        <strain evidence="2 3">DSM 27960</strain>
    </source>
</reference>
<keyword evidence="3" id="KW-1185">Reference proteome</keyword>
<feature type="transmembrane region" description="Helical" evidence="1">
    <location>
        <begin position="36"/>
        <end position="56"/>
    </location>
</feature>
<dbReference type="RefSeq" id="WP_167152158.1">
    <property type="nucleotide sequence ID" value="NZ_JAAMOX010000003.1"/>
</dbReference>
<dbReference type="EMBL" id="JAAMOX010000003">
    <property type="protein sequence ID" value="NIH55180.1"/>
    <property type="molecule type" value="Genomic_DNA"/>
</dbReference>
<proteinExistence type="predicted"/>
<comment type="caution">
    <text evidence="2">The sequence shown here is derived from an EMBL/GenBank/DDBJ whole genome shotgun (WGS) entry which is preliminary data.</text>
</comment>
<accession>A0A7X5TUD6</accession>
<dbReference type="Proteomes" id="UP000541033">
    <property type="component" value="Unassembled WGS sequence"/>
</dbReference>
<evidence type="ECO:0000256" key="1">
    <source>
        <dbReference type="SAM" id="Phobius"/>
    </source>
</evidence>
<evidence type="ECO:0000313" key="3">
    <source>
        <dbReference type="Proteomes" id="UP000541033"/>
    </source>
</evidence>
<keyword evidence="1" id="KW-0472">Membrane</keyword>
<dbReference type="PROSITE" id="PS51257">
    <property type="entry name" value="PROKAR_LIPOPROTEIN"/>
    <property type="match status" value="1"/>
</dbReference>
<keyword evidence="1" id="KW-0812">Transmembrane</keyword>
<gene>
    <name evidence="2" type="ORF">FHX76_003095</name>
</gene>
<protein>
    <submittedName>
        <fullName evidence="2">Uncharacterized protein</fullName>
    </submittedName>
</protein>
<feature type="transmembrane region" description="Helical" evidence="1">
    <location>
        <begin position="84"/>
        <end position="106"/>
    </location>
</feature>
<name>A0A7X5TUD6_9MICO</name>
<dbReference type="AlphaFoldDB" id="A0A7X5TUD6"/>
<organism evidence="2 3">
    <name type="scientific">Lysinibacter cavernae</name>
    <dbReference type="NCBI Taxonomy" id="1640652"/>
    <lineage>
        <taxon>Bacteria</taxon>
        <taxon>Bacillati</taxon>
        <taxon>Actinomycetota</taxon>
        <taxon>Actinomycetes</taxon>
        <taxon>Micrococcales</taxon>
        <taxon>Microbacteriaceae</taxon>
        <taxon>Lysinibacter</taxon>
    </lineage>
</organism>
<evidence type="ECO:0000313" key="2">
    <source>
        <dbReference type="EMBL" id="NIH55180.1"/>
    </source>
</evidence>
<feature type="transmembrane region" description="Helical" evidence="1">
    <location>
        <begin position="118"/>
        <end position="136"/>
    </location>
</feature>
<sequence length="174" mass="18211">MLSAPARRNAALLFAVAFGCSAGALCLVFPGLAQPVLLRHLVTVGLIMIVSIVLFWRTSVVQREISTAETAGQTVIRPTCLKRVLGVLFLILGLSMLACLSYYAFIMYAFTVASGQLFVAYGLYVVVFGISAAVMMPSLSMASARLSGGTDAGIGTDAVTDTDTDTDADAFGLA</sequence>
<keyword evidence="1" id="KW-1133">Transmembrane helix</keyword>